<dbReference type="PROSITE" id="PS50930">
    <property type="entry name" value="HTH_LYTTR"/>
    <property type="match status" value="1"/>
</dbReference>
<evidence type="ECO:0000313" key="3">
    <source>
        <dbReference type="EMBL" id="RUQ74301.1"/>
    </source>
</evidence>
<protein>
    <submittedName>
        <fullName evidence="3">LytTR family transcriptional regulator</fullName>
    </submittedName>
</protein>
<evidence type="ECO:0000313" key="4">
    <source>
        <dbReference type="Proteomes" id="UP000280346"/>
    </source>
</evidence>
<keyword evidence="1" id="KW-0812">Transmembrane</keyword>
<evidence type="ECO:0000256" key="1">
    <source>
        <dbReference type="SAM" id="Phobius"/>
    </source>
</evidence>
<sequence length="267" mass="28609">MLTHRFAVLGVTVAALTILGPFGTFQDMALPARLAYWGGLIAVGALLFDLVMLVAQRVLTDHARTWPLMLGAAVLTVSLVQTLLVATLEHELRRSSVAASLGLVELYGYVLVVTLLVSAVPIRLELHARGLLGHPPQAEDPVEATPVAAPAPVSPAPLTAPFLDRIPDRLGRELLALEMEDHYVRVHTTAGSDLVLMRLRDAIATLNGIDGLQVHRSHWVAASAVTGVERRPDGKLVLRLSNGLRVPVSRSHAAAVRAAGWAEHRAP</sequence>
<gene>
    <name evidence="3" type="ORF">EJ913_07685</name>
</gene>
<reference evidence="3 4" key="1">
    <citation type="submission" date="2018-12" db="EMBL/GenBank/DDBJ databases">
        <authorList>
            <person name="Yang Y."/>
        </authorList>
    </citation>
    <scope>NUCLEOTIDE SEQUENCE [LARGE SCALE GENOMIC DNA]</scope>
    <source>
        <strain evidence="3 4">GSF71</strain>
    </source>
</reference>
<dbReference type="AlphaFoldDB" id="A0A3S0X110"/>
<feature type="transmembrane region" description="Helical" evidence="1">
    <location>
        <begin position="106"/>
        <end position="124"/>
    </location>
</feature>
<evidence type="ECO:0000259" key="2">
    <source>
        <dbReference type="PROSITE" id="PS50930"/>
    </source>
</evidence>
<feature type="transmembrane region" description="Helical" evidence="1">
    <location>
        <begin position="34"/>
        <end position="54"/>
    </location>
</feature>
<proteinExistence type="predicted"/>
<dbReference type="Proteomes" id="UP000280346">
    <property type="component" value="Unassembled WGS sequence"/>
</dbReference>
<keyword evidence="4" id="KW-1185">Reference proteome</keyword>
<feature type="transmembrane region" description="Helical" evidence="1">
    <location>
        <begin position="66"/>
        <end position="86"/>
    </location>
</feature>
<comment type="caution">
    <text evidence="3">The sequence shown here is derived from an EMBL/GenBank/DDBJ whole genome shotgun (WGS) entry which is preliminary data.</text>
</comment>
<dbReference type="OrthoDB" id="7028951at2"/>
<name>A0A3S0X110_9PROT</name>
<keyword evidence="1" id="KW-0472">Membrane</keyword>
<dbReference type="Gene3D" id="2.40.50.1020">
    <property type="entry name" value="LytTr DNA-binding domain"/>
    <property type="match status" value="1"/>
</dbReference>
<dbReference type="GO" id="GO:0003677">
    <property type="term" value="F:DNA binding"/>
    <property type="evidence" value="ECO:0007669"/>
    <property type="project" value="InterPro"/>
</dbReference>
<organism evidence="3 4">
    <name type="scientific">Azospirillum doebereinerae</name>
    <dbReference type="NCBI Taxonomy" id="92933"/>
    <lineage>
        <taxon>Bacteria</taxon>
        <taxon>Pseudomonadati</taxon>
        <taxon>Pseudomonadota</taxon>
        <taxon>Alphaproteobacteria</taxon>
        <taxon>Rhodospirillales</taxon>
        <taxon>Azospirillaceae</taxon>
        <taxon>Azospirillum</taxon>
    </lineage>
</organism>
<dbReference type="SMART" id="SM00850">
    <property type="entry name" value="LytTR"/>
    <property type="match status" value="1"/>
</dbReference>
<dbReference type="InterPro" id="IPR007492">
    <property type="entry name" value="LytTR_DNA-bd_dom"/>
</dbReference>
<dbReference type="EMBL" id="RZIJ01000004">
    <property type="protein sequence ID" value="RUQ74301.1"/>
    <property type="molecule type" value="Genomic_DNA"/>
</dbReference>
<accession>A0A3S0X110</accession>
<dbReference type="Pfam" id="PF04397">
    <property type="entry name" value="LytTR"/>
    <property type="match status" value="1"/>
</dbReference>
<feature type="domain" description="HTH LytTR-type" evidence="2">
    <location>
        <begin position="172"/>
        <end position="262"/>
    </location>
</feature>
<keyword evidence="1" id="KW-1133">Transmembrane helix</keyword>